<organism evidence="2 3">
    <name type="scientific">Penaeus vannamei</name>
    <name type="common">Whiteleg shrimp</name>
    <name type="synonym">Litopenaeus vannamei</name>
    <dbReference type="NCBI Taxonomy" id="6689"/>
    <lineage>
        <taxon>Eukaryota</taxon>
        <taxon>Metazoa</taxon>
        <taxon>Ecdysozoa</taxon>
        <taxon>Arthropoda</taxon>
        <taxon>Crustacea</taxon>
        <taxon>Multicrustacea</taxon>
        <taxon>Malacostraca</taxon>
        <taxon>Eumalacostraca</taxon>
        <taxon>Eucarida</taxon>
        <taxon>Decapoda</taxon>
        <taxon>Dendrobranchiata</taxon>
        <taxon>Penaeoidea</taxon>
        <taxon>Penaeidae</taxon>
        <taxon>Penaeus</taxon>
    </lineage>
</organism>
<evidence type="ECO:0000313" key="3">
    <source>
        <dbReference type="Proteomes" id="UP000283509"/>
    </source>
</evidence>
<feature type="compositionally biased region" description="Basic and acidic residues" evidence="1">
    <location>
        <begin position="184"/>
        <end position="197"/>
    </location>
</feature>
<protein>
    <submittedName>
        <fullName evidence="2">Uncharacterized protein</fullName>
    </submittedName>
</protein>
<feature type="region of interest" description="Disordered" evidence="1">
    <location>
        <begin position="181"/>
        <end position="218"/>
    </location>
</feature>
<reference evidence="2 3" key="1">
    <citation type="submission" date="2018-04" db="EMBL/GenBank/DDBJ databases">
        <authorList>
            <person name="Zhang X."/>
            <person name="Yuan J."/>
            <person name="Li F."/>
            <person name="Xiang J."/>
        </authorList>
    </citation>
    <scope>NUCLEOTIDE SEQUENCE [LARGE SCALE GENOMIC DNA]</scope>
    <source>
        <tissue evidence="2">Muscle</tissue>
    </source>
</reference>
<feature type="region of interest" description="Disordered" evidence="1">
    <location>
        <begin position="25"/>
        <end position="81"/>
    </location>
</feature>
<proteinExistence type="predicted"/>
<feature type="region of interest" description="Disordered" evidence="1">
    <location>
        <begin position="357"/>
        <end position="376"/>
    </location>
</feature>
<evidence type="ECO:0000256" key="1">
    <source>
        <dbReference type="SAM" id="MobiDB-lite"/>
    </source>
</evidence>
<name>A0A3R7SJF0_PENVA</name>
<comment type="caution">
    <text evidence="2">The sequence shown here is derived from an EMBL/GenBank/DDBJ whole genome shotgun (WGS) entry which is preliminary data.</text>
</comment>
<accession>A0A3R7SJF0</accession>
<reference evidence="2 3" key="2">
    <citation type="submission" date="2019-01" db="EMBL/GenBank/DDBJ databases">
        <title>The decoding of complex shrimp genome reveals the adaptation for benthos swimmer, frequently molting mechanism and breeding impact on genome.</title>
        <authorList>
            <person name="Sun Y."/>
            <person name="Gao Y."/>
            <person name="Yu Y."/>
        </authorList>
    </citation>
    <scope>NUCLEOTIDE SEQUENCE [LARGE SCALE GENOMIC DNA]</scope>
    <source>
        <tissue evidence="2">Muscle</tissue>
    </source>
</reference>
<feature type="compositionally biased region" description="Basic and acidic residues" evidence="1">
    <location>
        <begin position="25"/>
        <end position="64"/>
    </location>
</feature>
<gene>
    <name evidence="2" type="ORF">C7M84_018589</name>
</gene>
<dbReference type="AlphaFoldDB" id="A0A3R7SJF0"/>
<dbReference type="Proteomes" id="UP000283509">
    <property type="component" value="Unassembled WGS sequence"/>
</dbReference>
<sequence>MTRGTMYRETEFCRFVPNAQRRWRSEVGDAERGRAPWPRGKEAGAARPEVGGDRNVGHRDESRVSRPTGRLAGSGAAPGFVRTGMDRRKEEEKGRRCIHARQNGIFFPKRLKTRAAPKRGEDWSGCREDGARARQQHGRASLPAGISDSLSRGGRRGERITCVEVSAAGWHVRGRGSAALVADGPRRGQGESERVVGREGSPGMLRQRPPSGGGLSLRRSSAVETTRASRAAHCFVMATFTLAVSSGGPQVRAGGEGRPVCVKEVLSAAGGERSRCRGGRCAPDGDEAGAPPCRRALHGVAPSDLSLIISGGVGAGGRVYLGRAWINTMAEAGRVARRPSCPLSATMMLIRVRRPRPCQHRPASPSAGDAAFPHGRPGEDHEICCKGAAVHRRWGRRGAGGCSRRSLSPSGCTFAHFLSGC</sequence>
<evidence type="ECO:0000313" key="2">
    <source>
        <dbReference type="EMBL" id="ROT63520.1"/>
    </source>
</evidence>
<dbReference type="EMBL" id="QCYY01003429">
    <property type="protein sequence ID" value="ROT63520.1"/>
    <property type="molecule type" value="Genomic_DNA"/>
</dbReference>
<keyword evidence="3" id="KW-1185">Reference proteome</keyword>